<gene>
    <name evidence="1" type="ORF">PSTG_15076</name>
</gene>
<evidence type="ECO:0000313" key="1">
    <source>
        <dbReference type="EMBL" id="KNE91517.1"/>
    </source>
</evidence>
<comment type="caution">
    <text evidence="1">The sequence shown here is derived from an EMBL/GenBank/DDBJ whole genome shotgun (WGS) entry which is preliminary data.</text>
</comment>
<reference evidence="2" key="1">
    <citation type="submission" date="2014-03" db="EMBL/GenBank/DDBJ databases">
        <title>The Genome Sequence of Puccinia striiformis f. sp. tritici PST-78.</title>
        <authorList>
            <consortium name="The Broad Institute Genome Sequencing Platform"/>
            <person name="Cuomo C."/>
            <person name="Hulbert S."/>
            <person name="Chen X."/>
            <person name="Walker B."/>
            <person name="Young S.K."/>
            <person name="Zeng Q."/>
            <person name="Gargeya S."/>
            <person name="Fitzgerald M."/>
            <person name="Haas B."/>
            <person name="Abouelleil A."/>
            <person name="Alvarado L."/>
            <person name="Arachchi H.M."/>
            <person name="Berlin A.M."/>
            <person name="Chapman S.B."/>
            <person name="Goldberg J."/>
            <person name="Griggs A."/>
            <person name="Gujja S."/>
            <person name="Hansen M."/>
            <person name="Howarth C."/>
            <person name="Imamovic A."/>
            <person name="Larimer J."/>
            <person name="McCowan C."/>
            <person name="Montmayeur A."/>
            <person name="Murphy C."/>
            <person name="Neiman D."/>
            <person name="Pearson M."/>
            <person name="Priest M."/>
            <person name="Roberts A."/>
            <person name="Saif S."/>
            <person name="Shea T."/>
            <person name="Sisk P."/>
            <person name="Sykes S."/>
            <person name="Wortman J."/>
            <person name="Nusbaum C."/>
            <person name="Birren B."/>
        </authorList>
    </citation>
    <scope>NUCLEOTIDE SEQUENCE [LARGE SCALE GENOMIC DNA]</scope>
    <source>
        <strain evidence="2">race PST-78</strain>
    </source>
</reference>
<protein>
    <submittedName>
        <fullName evidence="1">Uncharacterized protein</fullName>
    </submittedName>
</protein>
<name>A0A0L0UWV5_9BASI</name>
<dbReference type="AlphaFoldDB" id="A0A0L0UWV5"/>
<sequence>MYGPLGSKPVTGFIDCLWPIGCSMASPNPPFSGRVDVDQLCLVADTCMVSLVANQSQDSIDRGDWRGIKFTAKNHTVLMRQLCKSFDGMHSQRHLHQVDFDLMAVFLMQEMGADLDIREIVRMILGHFGNEPHPLTTGNVFTSACPHASPEPLPTASHQQPPVQIAFSPKTPLQAQIHHAALLVKATLRHYDRTPTTSIPFCV</sequence>
<organism evidence="1 2">
    <name type="scientific">Puccinia striiformis f. sp. tritici PST-78</name>
    <dbReference type="NCBI Taxonomy" id="1165861"/>
    <lineage>
        <taxon>Eukaryota</taxon>
        <taxon>Fungi</taxon>
        <taxon>Dikarya</taxon>
        <taxon>Basidiomycota</taxon>
        <taxon>Pucciniomycotina</taxon>
        <taxon>Pucciniomycetes</taxon>
        <taxon>Pucciniales</taxon>
        <taxon>Pucciniaceae</taxon>
        <taxon>Puccinia</taxon>
    </lineage>
</organism>
<keyword evidence="2" id="KW-1185">Reference proteome</keyword>
<evidence type="ECO:0000313" key="2">
    <source>
        <dbReference type="Proteomes" id="UP000054564"/>
    </source>
</evidence>
<proteinExistence type="predicted"/>
<accession>A0A0L0UWV5</accession>
<dbReference type="Proteomes" id="UP000054564">
    <property type="component" value="Unassembled WGS sequence"/>
</dbReference>
<dbReference type="EMBL" id="AJIL01000200">
    <property type="protein sequence ID" value="KNE91517.1"/>
    <property type="molecule type" value="Genomic_DNA"/>
</dbReference>